<dbReference type="PROSITE" id="PS00086">
    <property type="entry name" value="CYTOCHROME_P450"/>
    <property type="match status" value="1"/>
</dbReference>
<evidence type="ECO:0000256" key="13">
    <source>
        <dbReference type="PIRSR" id="PIRSR602401-1"/>
    </source>
</evidence>
<comment type="caution">
    <text evidence="15">The sequence shown here is derived from an EMBL/GenBank/DDBJ whole genome shotgun (WGS) entry which is preliminary data.</text>
</comment>
<evidence type="ECO:0000256" key="11">
    <source>
        <dbReference type="ARBA" id="ARBA00023033"/>
    </source>
</evidence>
<comment type="similarity">
    <text evidence="4 14">Belongs to the cytochrome P450 family.</text>
</comment>
<feature type="binding site" description="axial binding residue" evidence="13">
    <location>
        <position position="383"/>
    </location>
    <ligand>
        <name>heme</name>
        <dbReference type="ChEBI" id="CHEBI:30413"/>
    </ligand>
    <ligandPart>
        <name>Fe</name>
        <dbReference type="ChEBI" id="CHEBI:18248"/>
    </ligandPart>
</feature>
<evidence type="ECO:0008006" key="17">
    <source>
        <dbReference type="Google" id="ProtNLM"/>
    </source>
</evidence>
<dbReference type="PRINTS" id="PR00463">
    <property type="entry name" value="EP450I"/>
</dbReference>
<dbReference type="InterPro" id="IPR001128">
    <property type="entry name" value="Cyt_P450"/>
</dbReference>
<keyword evidence="6 13" id="KW-0479">Metal-binding</keyword>
<dbReference type="SUPFAM" id="SSF48264">
    <property type="entry name" value="Cytochrome P450"/>
    <property type="match status" value="1"/>
</dbReference>
<organism evidence="15 16">
    <name type="scientific">Parthenolecanium corni</name>
    <dbReference type="NCBI Taxonomy" id="536013"/>
    <lineage>
        <taxon>Eukaryota</taxon>
        <taxon>Metazoa</taxon>
        <taxon>Ecdysozoa</taxon>
        <taxon>Arthropoda</taxon>
        <taxon>Hexapoda</taxon>
        <taxon>Insecta</taxon>
        <taxon>Pterygota</taxon>
        <taxon>Neoptera</taxon>
        <taxon>Paraneoptera</taxon>
        <taxon>Hemiptera</taxon>
        <taxon>Sternorrhyncha</taxon>
        <taxon>Coccoidea</taxon>
        <taxon>Coccidae</taxon>
        <taxon>Parthenolecanium</taxon>
    </lineage>
</organism>
<accession>A0AAN9TX67</accession>
<dbReference type="Proteomes" id="UP001367676">
    <property type="component" value="Unassembled WGS sequence"/>
</dbReference>
<dbReference type="InterPro" id="IPR017972">
    <property type="entry name" value="Cyt_P450_CS"/>
</dbReference>
<keyword evidence="5 13" id="KW-0349">Heme</keyword>
<keyword evidence="16" id="KW-1185">Reference proteome</keyword>
<dbReference type="GO" id="GO:0005506">
    <property type="term" value="F:iron ion binding"/>
    <property type="evidence" value="ECO:0007669"/>
    <property type="project" value="InterPro"/>
</dbReference>
<evidence type="ECO:0000256" key="2">
    <source>
        <dbReference type="ARBA" id="ARBA00004174"/>
    </source>
</evidence>
<dbReference type="Pfam" id="PF00067">
    <property type="entry name" value="p450"/>
    <property type="match status" value="1"/>
</dbReference>
<dbReference type="GO" id="GO:0005789">
    <property type="term" value="C:endoplasmic reticulum membrane"/>
    <property type="evidence" value="ECO:0007669"/>
    <property type="project" value="UniProtKB-SubCell"/>
</dbReference>
<evidence type="ECO:0000256" key="7">
    <source>
        <dbReference type="ARBA" id="ARBA00022824"/>
    </source>
</evidence>
<evidence type="ECO:0000256" key="6">
    <source>
        <dbReference type="ARBA" id="ARBA00022723"/>
    </source>
</evidence>
<keyword evidence="11 14" id="KW-0503">Monooxygenase</keyword>
<dbReference type="AlphaFoldDB" id="A0AAN9TX67"/>
<dbReference type="Gene3D" id="1.10.630.10">
    <property type="entry name" value="Cytochrome P450"/>
    <property type="match status" value="1"/>
</dbReference>
<evidence type="ECO:0000313" key="16">
    <source>
        <dbReference type="Proteomes" id="UP001367676"/>
    </source>
</evidence>
<evidence type="ECO:0000256" key="12">
    <source>
        <dbReference type="ARBA" id="ARBA00023136"/>
    </source>
</evidence>
<keyword evidence="7" id="KW-0256">Endoplasmic reticulum</keyword>
<evidence type="ECO:0000313" key="15">
    <source>
        <dbReference type="EMBL" id="KAK7604570.1"/>
    </source>
</evidence>
<dbReference type="GO" id="GO:0020037">
    <property type="term" value="F:heme binding"/>
    <property type="evidence" value="ECO:0007669"/>
    <property type="project" value="InterPro"/>
</dbReference>
<gene>
    <name evidence="15" type="ORF">V9T40_005756</name>
</gene>
<dbReference type="GO" id="GO:0004497">
    <property type="term" value="F:monooxygenase activity"/>
    <property type="evidence" value="ECO:0007669"/>
    <property type="project" value="UniProtKB-KW"/>
</dbReference>
<dbReference type="PANTHER" id="PTHR24291">
    <property type="entry name" value="CYTOCHROME P450 FAMILY 4"/>
    <property type="match status" value="1"/>
</dbReference>
<evidence type="ECO:0000256" key="5">
    <source>
        <dbReference type="ARBA" id="ARBA00022617"/>
    </source>
</evidence>
<evidence type="ECO:0000256" key="10">
    <source>
        <dbReference type="ARBA" id="ARBA00023004"/>
    </source>
</evidence>
<evidence type="ECO:0000256" key="14">
    <source>
        <dbReference type="RuleBase" id="RU000461"/>
    </source>
</evidence>
<reference evidence="15 16" key="1">
    <citation type="submission" date="2024-03" db="EMBL/GenBank/DDBJ databases">
        <title>Adaptation during the transition from Ophiocordyceps entomopathogen to insect associate is accompanied by gene loss and intensified selection.</title>
        <authorList>
            <person name="Ward C.M."/>
            <person name="Onetto C.A."/>
            <person name="Borneman A.R."/>
        </authorList>
    </citation>
    <scope>NUCLEOTIDE SEQUENCE [LARGE SCALE GENOMIC DNA]</scope>
    <source>
        <strain evidence="15">AWRI1</strain>
        <tissue evidence="15">Single Adult Female</tissue>
    </source>
</reference>
<dbReference type="InterPro" id="IPR036396">
    <property type="entry name" value="Cyt_P450_sf"/>
</dbReference>
<keyword evidence="9 14" id="KW-0560">Oxidoreductase</keyword>
<proteinExistence type="inferred from homology"/>
<evidence type="ECO:0000256" key="3">
    <source>
        <dbReference type="ARBA" id="ARBA00004406"/>
    </source>
</evidence>
<keyword evidence="8" id="KW-0492">Microsome</keyword>
<evidence type="ECO:0000256" key="9">
    <source>
        <dbReference type="ARBA" id="ARBA00023002"/>
    </source>
</evidence>
<dbReference type="PRINTS" id="PR00385">
    <property type="entry name" value="P450"/>
</dbReference>
<evidence type="ECO:0000256" key="1">
    <source>
        <dbReference type="ARBA" id="ARBA00001971"/>
    </source>
</evidence>
<keyword evidence="10 13" id="KW-0408">Iron</keyword>
<evidence type="ECO:0000256" key="4">
    <source>
        <dbReference type="ARBA" id="ARBA00010617"/>
    </source>
</evidence>
<evidence type="ECO:0000256" key="8">
    <source>
        <dbReference type="ARBA" id="ARBA00022848"/>
    </source>
</evidence>
<keyword evidence="12" id="KW-0472">Membrane</keyword>
<comment type="cofactor">
    <cofactor evidence="1 13">
        <name>heme</name>
        <dbReference type="ChEBI" id="CHEBI:30413"/>
    </cofactor>
</comment>
<comment type="subcellular location">
    <subcellularLocation>
        <location evidence="3">Endoplasmic reticulum membrane</location>
        <topology evidence="3">Peripheral membrane protein</topology>
    </subcellularLocation>
    <subcellularLocation>
        <location evidence="2">Microsome membrane</location>
        <topology evidence="2">Peripheral membrane protein</topology>
    </subcellularLocation>
</comment>
<name>A0AAN9TX67_9HEMI</name>
<protein>
    <recommendedName>
        <fullName evidence="17">Cytochrome P450</fullName>
    </recommendedName>
</protein>
<dbReference type="InterPro" id="IPR002401">
    <property type="entry name" value="Cyt_P450_E_grp-I"/>
</dbReference>
<dbReference type="GO" id="GO:0016705">
    <property type="term" value="F:oxidoreductase activity, acting on paired donors, with incorporation or reduction of molecular oxygen"/>
    <property type="evidence" value="ECO:0007669"/>
    <property type="project" value="InterPro"/>
</dbReference>
<dbReference type="InterPro" id="IPR050196">
    <property type="entry name" value="Cytochrome_P450_Monoox"/>
</dbReference>
<sequence>MLQVYGSPMRLWLFHIPAIFVSDPDDVQMLLSKNLEKHETYRFLAHLIGDGLITADNYRWKINRRIISPAFNLNTLADNFLKSFNNQNEKLVRKLKKHCDDNKLFDISEYIDSTSFSTICETAMDYKDDEEIEFLEFKAALIKAADLIAERFYKIWLHSDFVFKLYTRIIGMSNIFEKAKALPKTILRKKYQNQRLNSNTHTKDETNDGKKPECIVDILYKLYDNKHFLTEKELTDEILTLIFAGSETTAIAISFTLMMLAMRPDVQAKVHEELDVVFGSNKNPPTAKELYQLKFLEQCIKETLRRFIVVPLILRQTDEDLKLKSGEIIPAGSAIVMSIGSIHLNERTYPNPYTWNPNNFDDDSIAKRHPGTFLPFSGGSRMCVGNKYALLSIKTQLSTLLRNYRFTTTSCEEDIKLKLDVIVRSANGYRIMLHSRH</sequence>
<dbReference type="EMBL" id="JBBCAQ010000003">
    <property type="protein sequence ID" value="KAK7604570.1"/>
    <property type="molecule type" value="Genomic_DNA"/>
</dbReference>
<dbReference type="PANTHER" id="PTHR24291:SF189">
    <property type="entry name" value="CYTOCHROME P450 4C3-RELATED"/>
    <property type="match status" value="1"/>
</dbReference>